<sequence length="745" mass="78785">MENYQNVVTATIAERATVRGRSLGSITMATATHIPAAALGEAFKGDIFSKEVEGWLGRATPADRERFERVFESIRSISEAKKTPDKHAGFVQTTLDKIRQGSSRAPSGSNARTPALARGAPAVVCNGWSYTATRAAFDRPETRTALLSIQESVAVAQEQQQRQQQDAEAAEADRPQSAPTNGRDRELASFQHAAERRRALSFGAPTTPNASSPVGHGHSAFHGADAAAAAAAAVLGTAPQPQPLPPASPIRHQPLETAGSSMTASGFVPISPHVTRYQETYNLRSAYPEVYDAALRDTRVEQPTNSTFISEWGNSLKSGSDEMARMYNRTTYNSLNDEVVKYRTDAEAVREREFFKWMAKQKTFYGDLLTKDKIKDLETLLAGASDEQKHEILATLRTTHAAADFAFDHTRSHSQGVHLPMQRTEDPATEALRRAHNKVRNMGQPIATATVARRAAAAARTRPATAELKPATVNLTLGGPEEGGGGGGGGGGSSVAVVVGGKALKPTRRPATAGAVLGGGGAGGAGAGGVRPVSVPPPQRAEVDKSEMFRSKVPLTWPSGSTGPVISTYEEKYGKPGAGQVRPSSALFRARPIKYNDTSCPYGAVNPITAAAPARSTYPVPESFTSSVAFPLPKGTTSYRTEFAPRDPADLAAQMRAATALAENGRKLLDRGGVPLGTRHGINVLPSAMWISEAHEQYVPFDVDAKERTQAAAAIRAMHQAPTGASGKMTLGGGGGRGGGSARKA</sequence>
<feature type="compositionally biased region" description="Low complexity" evidence="1">
    <location>
        <begin position="719"/>
        <end position="729"/>
    </location>
</feature>
<proteinExistence type="predicted"/>
<feature type="region of interest" description="Disordered" evidence="1">
    <location>
        <begin position="157"/>
        <end position="185"/>
    </location>
</feature>
<gene>
    <name evidence="2" type="primary">PLEST006054</name>
    <name evidence="2" type="ORF">PLESTB_000409000</name>
</gene>
<dbReference type="AlphaFoldDB" id="A0A9W6BFB2"/>
<evidence type="ECO:0000256" key="1">
    <source>
        <dbReference type="SAM" id="MobiDB-lite"/>
    </source>
</evidence>
<reference evidence="2 3" key="1">
    <citation type="journal article" date="2023" name="Commun. Biol.">
        <title>Reorganization of the ancestral sex-determining regions during the evolution of trioecy in Pleodorina starrii.</title>
        <authorList>
            <person name="Takahashi K."/>
            <person name="Suzuki S."/>
            <person name="Kawai-Toyooka H."/>
            <person name="Yamamoto K."/>
            <person name="Hamaji T."/>
            <person name="Ootsuki R."/>
            <person name="Yamaguchi H."/>
            <person name="Kawachi M."/>
            <person name="Higashiyama T."/>
            <person name="Nozaki H."/>
        </authorList>
    </citation>
    <scope>NUCLEOTIDE SEQUENCE [LARGE SCALE GENOMIC DNA]</scope>
    <source>
        <strain evidence="2 3">NIES-4479</strain>
    </source>
</reference>
<feature type="region of interest" description="Disordered" evidence="1">
    <location>
        <begin position="523"/>
        <end position="547"/>
    </location>
</feature>
<comment type="caution">
    <text evidence="2">The sequence shown here is derived from an EMBL/GenBank/DDBJ whole genome shotgun (WGS) entry which is preliminary data.</text>
</comment>
<organism evidence="2 3">
    <name type="scientific">Pleodorina starrii</name>
    <dbReference type="NCBI Taxonomy" id="330485"/>
    <lineage>
        <taxon>Eukaryota</taxon>
        <taxon>Viridiplantae</taxon>
        <taxon>Chlorophyta</taxon>
        <taxon>core chlorophytes</taxon>
        <taxon>Chlorophyceae</taxon>
        <taxon>CS clade</taxon>
        <taxon>Chlamydomonadales</taxon>
        <taxon>Volvocaceae</taxon>
        <taxon>Pleodorina</taxon>
    </lineage>
</organism>
<dbReference type="Proteomes" id="UP001165080">
    <property type="component" value="Unassembled WGS sequence"/>
</dbReference>
<dbReference type="EMBL" id="BRXU01000003">
    <property type="protein sequence ID" value="GLC50693.1"/>
    <property type="molecule type" value="Genomic_DNA"/>
</dbReference>
<accession>A0A9W6BFB2</accession>
<feature type="compositionally biased region" description="Low complexity" evidence="1">
    <location>
        <begin position="157"/>
        <end position="167"/>
    </location>
</feature>
<name>A0A9W6BFB2_9CHLO</name>
<evidence type="ECO:0000313" key="3">
    <source>
        <dbReference type="Proteomes" id="UP001165080"/>
    </source>
</evidence>
<protein>
    <submittedName>
        <fullName evidence="2">Uncharacterized protein</fullName>
    </submittedName>
</protein>
<feature type="region of interest" description="Disordered" evidence="1">
    <location>
        <begin position="719"/>
        <end position="745"/>
    </location>
</feature>
<keyword evidence="3" id="KW-1185">Reference proteome</keyword>
<feature type="compositionally biased region" description="Gly residues" evidence="1">
    <location>
        <begin position="730"/>
        <end position="745"/>
    </location>
</feature>
<evidence type="ECO:0000313" key="2">
    <source>
        <dbReference type="EMBL" id="GLC50693.1"/>
    </source>
</evidence>